<gene>
    <name evidence="1" type="ORF">MNBD_GAMMA10-3221</name>
</gene>
<organism evidence="1">
    <name type="scientific">hydrothermal vent metagenome</name>
    <dbReference type="NCBI Taxonomy" id="652676"/>
    <lineage>
        <taxon>unclassified sequences</taxon>
        <taxon>metagenomes</taxon>
        <taxon>ecological metagenomes</taxon>
    </lineage>
</organism>
<dbReference type="PROSITE" id="PS51257">
    <property type="entry name" value="PROKAR_LIPOPROTEIN"/>
    <property type="match status" value="1"/>
</dbReference>
<proteinExistence type="predicted"/>
<dbReference type="AlphaFoldDB" id="A0A3B0XT88"/>
<evidence type="ECO:0008006" key="2">
    <source>
        <dbReference type="Google" id="ProtNLM"/>
    </source>
</evidence>
<accession>A0A3B0XT88</accession>
<reference evidence="1" key="1">
    <citation type="submission" date="2018-06" db="EMBL/GenBank/DDBJ databases">
        <authorList>
            <person name="Zhirakovskaya E."/>
        </authorList>
    </citation>
    <scope>NUCLEOTIDE SEQUENCE</scope>
</reference>
<protein>
    <recommendedName>
        <fullName evidence="2">Lipoprotein</fullName>
    </recommendedName>
</protein>
<sequence>MFKGFLSVFFILSLVSCANDFYLQPMDEKTGYYPASVSESEVVVSKNRKTPRKKYKYIILKTSQPSVLDSYLYRALNGKSCFKLIKSTLPEKKTKALLLKYYLSRVGNYNYVFLIRIEDIESKELYFRVKLEATNWVGLEESLLNPVINKTLQWFRGNECNQ</sequence>
<name>A0A3B0XT88_9ZZZZ</name>
<dbReference type="EMBL" id="UOFJ01000224">
    <property type="protein sequence ID" value="VAW66527.1"/>
    <property type="molecule type" value="Genomic_DNA"/>
</dbReference>
<evidence type="ECO:0000313" key="1">
    <source>
        <dbReference type="EMBL" id="VAW66527.1"/>
    </source>
</evidence>